<dbReference type="Gene3D" id="3.40.190.10">
    <property type="entry name" value="Periplasmic binding protein-like II"/>
    <property type="match status" value="2"/>
</dbReference>
<evidence type="ECO:0000256" key="1">
    <source>
        <dbReference type="SAM" id="SignalP"/>
    </source>
</evidence>
<sequence>MKKCFSLILVLSLALLYSGAVSAETRLRMSTTTSTENSGLLKVLLPPFEKANNVKVDVISVGTGKALKLGENGDVDVVLVHSRPAEDKFVADGFGVDRKDVMYNDYVIVGPKDDPAKIKGTKSAADAFKRIAEAKAPFISRADDSGTDKKEKQIWKLVGIKPEGAWYVEAGQGMGAVLQMAFDKKGYTLADRGTYVAYQGKTDLEIMTEGDKSLFNPYGVIAVNPKKHPTVNYELTKKFIDFMTGPEGQKIIADFKVNDKQLFFPSAGK</sequence>
<feature type="chain" id="PRO_5005351313" evidence="1">
    <location>
        <begin position="24"/>
        <end position="269"/>
    </location>
</feature>
<dbReference type="eggNOG" id="COG2998">
    <property type="taxonomic scope" value="Bacteria"/>
</dbReference>
<reference evidence="4" key="1">
    <citation type="submission" date="2012-06" db="EMBL/GenBank/DDBJ databases">
        <title>Complete sequence of chromosome of Desulfomonile tiedjei DSM 6799.</title>
        <authorList>
            <person name="Lucas S."/>
            <person name="Copeland A."/>
            <person name="Lapidus A."/>
            <person name="Glavina del Rio T."/>
            <person name="Dalin E."/>
            <person name="Tice H."/>
            <person name="Bruce D."/>
            <person name="Goodwin L."/>
            <person name="Pitluck S."/>
            <person name="Peters L."/>
            <person name="Ovchinnikova G."/>
            <person name="Zeytun A."/>
            <person name="Lu M."/>
            <person name="Kyrpides N."/>
            <person name="Mavromatis K."/>
            <person name="Ivanova N."/>
            <person name="Brettin T."/>
            <person name="Detter J.C."/>
            <person name="Han C."/>
            <person name="Larimer F."/>
            <person name="Land M."/>
            <person name="Hauser L."/>
            <person name="Markowitz V."/>
            <person name="Cheng J.-F."/>
            <person name="Hugenholtz P."/>
            <person name="Woyke T."/>
            <person name="Wu D."/>
            <person name="Spring S."/>
            <person name="Schroeder M."/>
            <person name="Brambilla E."/>
            <person name="Klenk H.-P."/>
            <person name="Eisen J.A."/>
        </authorList>
    </citation>
    <scope>NUCLEOTIDE SEQUENCE [LARGE SCALE GENOMIC DNA]</scope>
    <source>
        <strain evidence="4">ATCC 49306 / DSM 6799 / DCB-1</strain>
    </source>
</reference>
<feature type="domain" description="PBP" evidence="2">
    <location>
        <begin position="29"/>
        <end position="247"/>
    </location>
</feature>
<dbReference type="PATRIC" id="fig|706587.4.peg.71"/>
<dbReference type="AlphaFoldDB" id="I4BZS6"/>
<proteinExistence type="predicted"/>
<dbReference type="SUPFAM" id="SSF53850">
    <property type="entry name" value="Periplasmic binding protein-like II"/>
    <property type="match status" value="1"/>
</dbReference>
<organism evidence="3 4">
    <name type="scientific">Desulfomonile tiedjei (strain ATCC 49306 / DSM 6799 / DCB-1)</name>
    <dbReference type="NCBI Taxonomy" id="706587"/>
    <lineage>
        <taxon>Bacteria</taxon>
        <taxon>Pseudomonadati</taxon>
        <taxon>Thermodesulfobacteriota</taxon>
        <taxon>Desulfomonilia</taxon>
        <taxon>Desulfomonilales</taxon>
        <taxon>Desulfomonilaceae</taxon>
        <taxon>Desulfomonile</taxon>
    </lineage>
</organism>
<dbReference type="PANTHER" id="PTHR37945:SF1">
    <property type="entry name" value="EXTRACELLULAR TUNGSTATE BINDING PROTEIN"/>
    <property type="match status" value="1"/>
</dbReference>
<dbReference type="InterPro" id="IPR024370">
    <property type="entry name" value="PBP_domain"/>
</dbReference>
<evidence type="ECO:0000313" key="4">
    <source>
        <dbReference type="Proteomes" id="UP000006055"/>
    </source>
</evidence>
<dbReference type="EMBL" id="CP003360">
    <property type="protein sequence ID" value="AFM22817.1"/>
    <property type="molecule type" value="Genomic_DNA"/>
</dbReference>
<accession>I4BZS6</accession>
<evidence type="ECO:0000259" key="2">
    <source>
        <dbReference type="Pfam" id="PF12849"/>
    </source>
</evidence>
<dbReference type="KEGG" id="dti:Desti_0068"/>
<feature type="signal peptide" evidence="1">
    <location>
        <begin position="1"/>
        <end position="23"/>
    </location>
</feature>
<protein>
    <submittedName>
        <fullName evidence="3">ABC-type tungstate transport system, permease component</fullName>
    </submittedName>
</protein>
<dbReference type="OrthoDB" id="186379at2"/>
<keyword evidence="4" id="KW-1185">Reference proteome</keyword>
<dbReference type="Pfam" id="PF12849">
    <property type="entry name" value="PBP_like_2"/>
    <property type="match status" value="1"/>
</dbReference>
<keyword evidence="1" id="KW-0732">Signal</keyword>
<dbReference type="HOGENOM" id="CLU_061511_0_0_7"/>
<gene>
    <name evidence="3" type="ordered locus">Desti_0068</name>
</gene>
<dbReference type="RefSeq" id="WP_014807976.1">
    <property type="nucleotide sequence ID" value="NC_018025.1"/>
</dbReference>
<name>I4BZS6_DESTA</name>
<dbReference type="STRING" id="706587.Desti_0068"/>
<dbReference type="Proteomes" id="UP000006055">
    <property type="component" value="Chromosome"/>
</dbReference>
<evidence type="ECO:0000313" key="3">
    <source>
        <dbReference type="EMBL" id="AFM22817.1"/>
    </source>
</evidence>
<dbReference type="InterPro" id="IPR052738">
    <property type="entry name" value="ABC-Tungstate_binding"/>
</dbReference>
<dbReference type="PANTHER" id="PTHR37945">
    <property type="entry name" value="EXTRACELLULAR TUNGSTATE BINDING PROTEIN"/>
    <property type="match status" value="1"/>
</dbReference>